<reference evidence="2" key="2">
    <citation type="submission" date="2011-03" db="EMBL/GenBank/DDBJ databases">
        <title>Annotation of Magnaporthe poae ATCC 64411.</title>
        <authorList>
            <person name="Ma L.-J."/>
            <person name="Dead R."/>
            <person name="Young S.K."/>
            <person name="Zeng Q."/>
            <person name="Gargeya S."/>
            <person name="Fitzgerald M."/>
            <person name="Haas B."/>
            <person name="Abouelleil A."/>
            <person name="Alvarado L."/>
            <person name="Arachchi H.M."/>
            <person name="Berlin A."/>
            <person name="Brown A."/>
            <person name="Chapman S.B."/>
            <person name="Chen Z."/>
            <person name="Dunbar C."/>
            <person name="Freedman E."/>
            <person name="Gearin G."/>
            <person name="Gellesch M."/>
            <person name="Goldberg J."/>
            <person name="Griggs A."/>
            <person name="Gujja S."/>
            <person name="Heiman D."/>
            <person name="Howarth C."/>
            <person name="Larson L."/>
            <person name="Lui A."/>
            <person name="MacDonald P.J.P."/>
            <person name="Mehta T."/>
            <person name="Montmayeur A."/>
            <person name="Murphy C."/>
            <person name="Neiman D."/>
            <person name="Pearson M."/>
            <person name="Priest M."/>
            <person name="Roberts A."/>
            <person name="Saif S."/>
            <person name="Shea T."/>
            <person name="Shenoy N."/>
            <person name="Sisk P."/>
            <person name="Stolte C."/>
            <person name="Sykes S."/>
            <person name="Yandava C."/>
            <person name="Wortman J."/>
            <person name="Nusbaum C."/>
            <person name="Birren B."/>
        </authorList>
    </citation>
    <scope>NUCLEOTIDE SEQUENCE</scope>
    <source>
        <strain evidence="2">ATCC 64411</strain>
    </source>
</reference>
<accession>A0A0H2U921</accession>
<dbReference type="VEuPathDB" id="FungiDB:MAPG_11784"/>
<gene>
    <name evidence="2" type="ORF">MAPG_11784</name>
</gene>
<feature type="chain" id="PRO_5005202601" evidence="1">
    <location>
        <begin position="18"/>
        <end position="107"/>
    </location>
</feature>
<evidence type="ECO:0000256" key="1">
    <source>
        <dbReference type="SAM" id="SignalP"/>
    </source>
</evidence>
<proteinExistence type="predicted"/>
<evidence type="ECO:0000313" key="2">
    <source>
        <dbReference type="EMBL" id="KLU92815.1"/>
    </source>
</evidence>
<sequence length="107" mass="11402">MASRLVAPAVRLLLSHGTLLTREPMETDAAPGTTIPSTGGCAGWAADHVGRRADLRGPDRALPRGRGVEPGYIRAKHVPRPQVRLLGPPLRLLSGPHRRALGARRLG</sequence>
<name>A0A0H2U921_MAGP6</name>
<keyword evidence="1" id="KW-0732">Signal</keyword>
<dbReference type="AlphaFoldDB" id="A0A0H2U921"/>
<protein>
    <submittedName>
        <fullName evidence="2">Uncharacterized protein</fullName>
    </submittedName>
</protein>
<feature type="signal peptide" evidence="1">
    <location>
        <begin position="1"/>
        <end position="17"/>
    </location>
</feature>
<dbReference type="EMBL" id="GL876994">
    <property type="protein sequence ID" value="KLU92815.1"/>
    <property type="molecule type" value="Genomic_DNA"/>
</dbReference>
<feature type="non-terminal residue" evidence="2">
    <location>
        <position position="107"/>
    </location>
</feature>
<organism evidence="2">
    <name type="scientific">Magnaporthiopsis poae (strain ATCC 64411 / 73-15)</name>
    <name type="common">Kentucky bluegrass fungus</name>
    <name type="synonym">Magnaporthe poae</name>
    <dbReference type="NCBI Taxonomy" id="644358"/>
    <lineage>
        <taxon>Eukaryota</taxon>
        <taxon>Fungi</taxon>
        <taxon>Dikarya</taxon>
        <taxon>Ascomycota</taxon>
        <taxon>Pezizomycotina</taxon>
        <taxon>Sordariomycetes</taxon>
        <taxon>Sordariomycetidae</taxon>
        <taxon>Magnaporthales</taxon>
        <taxon>Magnaporthaceae</taxon>
        <taxon>Magnaporthiopsis</taxon>
    </lineage>
</organism>
<reference evidence="2" key="1">
    <citation type="submission" date="2010-05" db="EMBL/GenBank/DDBJ databases">
        <title>The Genome Sequence of Magnaporthe poae strain ATCC 64411.</title>
        <authorList>
            <consortium name="The Broad Institute Genome Sequencing Platform"/>
            <consortium name="Broad Institute Genome Sequencing Center for Infectious Disease"/>
            <person name="Ma L.-J."/>
            <person name="Dead R."/>
            <person name="Young S."/>
            <person name="Zeng Q."/>
            <person name="Koehrsen M."/>
            <person name="Alvarado L."/>
            <person name="Berlin A."/>
            <person name="Chapman S.B."/>
            <person name="Chen Z."/>
            <person name="Freedman E."/>
            <person name="Gellesch M."/>
            <person name="Goldberg J."/>
            <person name="Griggs A."/>
            <person name="Gujja S."/>
            <person name="Heilman E.R."/>
            <person name="Heiman D."/>
            <person name="Hepburn T."/>
            <person name="Howarth C."/>
            <person name="Jen D."/>
            <person name="Larson L."/>
            <person name="Mehta T."/>
            <person name="Neiman D."/>
            <person name="Pearson M."/>
            <person name="Roberts A."/>
            <person name="Saif S."/>
            <person name="Shea T."/>
            <person name="Shenoy N."/>
            <person name="Sisk P."/>
            <person name="Stolte C."/>
            <person name="Sykes S."/>
            <person name="Walk T."/>
            <person name="White J."/>
            <person name="Yandava C."/>
            <person name="Haas B."/>
            <person name="Nusbaum C."/>
            <person name="Birren B."/>
        </authorList>
    </citation>
    <scope>NUCLEOTIDE SEQUENCE</scope>
    <source>
        <strain evidence="2">ATCC 64411</strain>
    </source>
</reference>